<keyword evidence="10" id="KW-0456">Lyase</keyword>
<dbReference type="AlphaFoldDB" id="A0AAE3N7U9"/>
<organism evidence="15 16">
    <name type="scientific">Xenophilus arseniciresistens</name>
    <dbReference type="NCBI Taxonomy" id="1283306"/>
    <lineage>
        <taxon>Bacteria</taxon>
        <taxon>Pseudomonadati</taxon>
        <taxon>Pseudomonadota</taxon>
        <taxon>Betaproteobacteria</taxon>
        <taxon>Burkholderiales</taxon>
        <taxon>Comamonadaceae</taxon>
        <taxon>Xenophilus</taxon>
    </lineage>
</organism>
<dbReference type="GO" id="GO:0006631">
    <property type="term" value="P:fatty acid metabolic process"/>
    <property type="evidence" value="ECO:0007669"/>
    <property type="project" value="UniProtKB-KW"/>
</dbReference>
<dbReference type="Pfam" id="PF00725">
    <property type="entry name" value="3HCDH"/>
    <property type="match status" value="2"/>
</dbReference>
<dbReference type="PANTHER" id="PTHR23309">
    <property type="entry name" value="3-HYDROXYACYL-COA DEHYROGENASE"/>
    <property type="match status" value="1"/>
</dbReference>
<feature type="domain" description="3-hydroxyacyl-CoA dehydrogenase NAD binding" evidence="14">
    <location>
        <begin position="299"/>
        <end position="474"/>
    </location>
</feature>
<dbReference type="InterPro" id="IPR001753">
    <property type="entry name" value="Enoyl-CoA_hydra/iso"/>
</dbReference>
<dbReference type="InterPro" id="IPR006108">
    <property type="entry name" value="3HC_DH_C"/>
</dbReference>
<dbReference type="SUPFAM" id="SSF48179">
    <property type="entry name" value="6-phosphogluconate dehydrogenase C-terminal domain-like"/>
    <property type="match status" value="2"/>
</dbReference>
<name>A0AAE3N7U9_9BURK</name>
<evidence type="ECO:0000256" key="9">
    <source>
        <dbReference type="ARBA" id="ARBA00023235"/>
    </source>
</evidence>
<comment type="catalytic activity">
    <reaction evidence="12">
        <text>a (3S)-3-hydroxyacyl-CoA + NAD(+) = a 3-oxoacyl-CoA + NADH + H(+)</text>
        <dbReference type="Rhea" id="RHEA:22432"/>
        <dbReference type="ChEBI" id="CHEBI:15378"/>
        <dbReference type="ChEBI" id="CHEBI:57318"/>
        <dbReference type="ChEBI" id="CHEBI:57540"/>
        <dbReference type="ChEBI" id="CHEBI:57945"/>
        <dbReference type="ChEBI" id="CHEBI:90726"/>
        <dbReference type="EC" id="1.1.1.35"/>
    </reaction>
</comment>
<evidence type="ECO:0000259" key="14">
    <source>
        <dbReference type="Pfam" id="PF02737"/>
    </source>
</evidence>
<evidence type="ECO:0000259" key="13">
    <source>
        <dbReference type="Pfam" id="PF00725"/>
    </source>
</evidence>
<dbReference type="InterPro" id="IPR008927">
    <property type="entry name" value="6-PGluconate_DH-like_C_sf"/>
</dbReference>
<evidence type="ECO:0000256" key="12">
    <source>
        <dbReference type="ARBA" id="ARBA00049556"/>
    </source>
</evidence>
<dbReference type="GO" id="GO:0070403">
    <property type="term" value="F:NAD+ binding"/>
    <property type="evidence" value="ECO:0007669"/>
    <property type="project" value="InterPro"/>
</dbReference>
<dbReference type="RefSeq" id="WP_271427203.1">
    <property type="nucleotide sequence ID" value="NZ_JAQIPB010000002.1"/>
</dbReference>
<feature type="domain" description="3-hydroxyacyl-CoA dehydrogenase C-terminal" evidence="13">
    <location>
        <begin position="479"/>
        <end position="574"/>
    </location>
</feature>
<keyword evidence="6" id="KW-0520">NAD</keyword>
<evidence type="ECO:0000256" key="4">
    <source>
        <dbReference type="ARBA" id="ARBA00022963"/>
    </source>
</evidence>
<dbReference type="Gene3D" id="1.10.1040.50">
    <property type="match status" value="1"/>
</dbReference>
<dbReference type="GO" id="GO:0003857">
    <property type="term" value="F:(3S)-3-hydroxyacyl-CoA dehydrogenase (NAD+) activity"/>
    <property type="evidence" value="ECO:0007669"/>
    <property type="project" value="UniProtKB-EC"/>
</dbReference>
<dbReference type="SUPFAM" id="SSF51735">
    <property type="entry name" value="NAD(P)-binding Rossmann-fold domains"/>
    <property type="match status" value="1"/>
</dbReference>
<evidence type="ECO:0000256" key="1">
    <source>
        <dbReference type="ARBA" id="ARBA00004275"/>
    </source>
</evidence>
<dbReference type="InterPro" id="IPR029045">
    <property type="entry name" value="ClpP/crotonase-like_dom_sf"/>
</dbReference>
<keyword evidence="7" id="KW-0443">Lipid metabolism</keyword>
<dbReference type="GO" id="GO:0004300">
    <property type="term" value="F:enoyl-CoA hydratase activity"/>
    <property type="evidence" value="ECO:0007669"/>
    <property type="project" value="UniProtKB-ARBA"/>
</dbReference>
<reference evidence="15" key="1">
    <citation type="submission" date="2023-01" db="EMBL/GenBank/DDBJ databases">
        <title>Xenophilus mangrovi sp. nov., isolated from soil of Mangrove nature reserve.</title>
        <authorList>
            <person name="Xu S."/>
            <person name="Liu Z."/>
            <person name="Xu Y."/>
        </authorList>
    </citation>
    <scope>NUCLEOTIDE SEQUENCE</scope>
    <source>
        <strain evidence="15">YW8</strain>
    </source>
</reference>
<dbReference type="FunFam" id="1.10.1040.50:FF:000006">
    <property type="entry name" value="Peroxisomal bifunctional enzyme"/>
    <property type="match status" value="1"/>
</dbReference>
<dbReference type="Proteomes" id="UP001212602">
    <property type="component" value="Unassembled WGS sequence"/>
</dbReference>
<dbReference type="GO" id="GO:0016853">
    <property type="term" value="F:isomerase activity"/>
    <property type="evidence" value="ECO:0007669"/>
    <property type="project" value="UniProtKB-KW"/>
</dbReference>
<comment type="subcellular location">
    <subcellularLocation>
        <location evidence="1">Peroxisome</location>
    </subcellularLocation>
</comment>
<protein>
    <submittedName>
        <fullName evidence="15">3-hydroxyacyl-CoA dehydrogenase NAD-binding domain-containing protein</fullName>
    </submittedName>
</protein>
<gene>
    <name evidence="15" type="ORF">PGB34_06245</name>
</gene>
<keyword evidence="3" id="KW-0276">Fatty acid metabolism</keyword>
<dbReference type="InterPro" id="IPR036291">
    <property type="entry name" value="NAD(P)-bd_dom_sf"/>
</dbReference>
<dbReference type="GO" id="GO:0016042">
    <property type="term" value="P:lipid catabolic process"/>
    <property type="evidence" value="ECO:0007669"/>
    <property type="project" value="UniProtKB-KW"/>
</dbReference>
<evidence type="ECO:0000313" key="15">
    <source>
        <dbReference type="EMBL" id="MDA7415961.1"/>
    </source>
</evidence>
<keyword evidence="4" id="KW-0442">Lipid degradation</keyword>
<dbReference type="Pfam" id="PF00378">
    <property type="entry name" value="ECH_1"/>
    <property type="match status" value="1"/>
</dbReference>
<dbReference type="FunFam" id="3.40.50.720:FF:000009">
    <property type="entry name" value="Fatty oxidation complex, alpha subunit"/>
    <property type="match status" value="1"/>
</dbReference>
<keyword evidence="16" id="KW-1185">Reference proteome</keyword>
<evidence type="ECO:0000256" key="11">
    <source>
        <dbReference type="ARBA" id="ARBA00023268"/>
    </source>
</evidence>
<evidence type="ECO:0000256" key="8">
    <source>
        <dbReference type="ARBA" id="ARBA00023140"/>
    </source>
</evidence>
<keyword evidence="9" id="KW-0413">Isomerase</keyword>
<dbReference type="InterPro" id="IPR006176">
    <property type="entry name" value="3-OHacyl-CoA_DH_NAD-bd"/>
</dbReference>
<sequence>MNRSPVSLQREGDIGLLLIDNPPVNALSPDTVQGLIDALAAFEAAPELRALVLACEGRTFVAGGDIAAFEDPDFSAVPYNAFLGRLEALTRPVVAAIHGTALGGGLELAMACHWRLALRGTRVGLPEVKLGLIPGSLGTQRLPRLAGAEKALQMMSTGRMVGDQEALAAGILDELCDGDLRAAALARARALVAQDWQPRRASALQVPTAGLAPDFFDQAVALAEAQFHYPALGAIARAVRAAATAPSFAEGEAAEAREFMGVLRTPQSQAMRHLFFAERQTGKIPGLPKDLPLRSIERVGVVGAGTMGGGIAMALANAGLPVVLVEATSVALERGMGLIRKNYEATVAKGKLAADVAEKRIALITPSLSYDDLAQVDLVIEAVFEDMALKKEIAAKLGAVVKPGAIIATNTSTLDVDQIAQASGRPADMLGMHFFSPANVMRLLEVVRGARTDPAVLATVMKLAPRIGKVAVVSGVCYGFIGNRMAEVYMREAEFLLMEGATPAQVDGAVQALGLAMGPCRMLDMAGIDVGAKTVIELGKTGGLPADPSYRALVQALYARGQYGQKTGAGYYRYEGRTPLPNPDTLALAEALAREHGIARREDISDNEIVERLIYSMVNEGARILEEGIAYRGSDIDVVWTAGYGFPDHAGGPMCLADLRGLAHVVQRLEHYAQVRGNAHGYWRVSPLLRQRAAEGRTLSLGAR</sequence>
<evidence type="ECO:0000256" key="6">
    <source>
        <dbReference type="ARBA" id="ARBA00023027"/>
    </source>
</evidence>
<evidence type="ECO:0000256" key="7">
    <source>
        <dbReference type="ARBA" id="ARBA00023098"/>
    </source>
</evidence>
<evidence type="ECO:0000313" key="16">
    <source>
        <dbReference type="Proteomes" id="UP001212602"/>
    </source>
</evidence>
<accession>A0AAE3N7U9</accession>
<evidence type="ECO:0000256" key="5">
    <source>
        <dbReference type="ARBA" id="ARBA00023002"/>
    </source>
</evidence>
<proteinExistence type="predicted"/>
<keyword evidence="8" id="KW-0576">Peroxisome</keyword>
<dbReference type="EMBL" id="JAQIPB010000002">
    <property type="protein sequence ID" value="MDA7415961.1"/>
    <property type="molecule type" value="Genomic_DNA"/>
</dbReference>
<dbReference type="PANTHER" id="PTHR23309:SF51">
    <property type="entry name" value="3-HYDROXYACYL-COA DEHYDROGENASE-RELATED"/>
    <property type="match status" value="1"/>
</dbReference>
<dbReference type="CDD" id="cd06558">
    <property type="entry name" value="crotonase-like"/>
    <property type="match status" value="1"/>
</dbReference>
<feature type="domain" description="3-hydroxyacyl-CoA dehydrogenase C-terminal" evidence="13">
    <location>
        <begin position="609"/>
        <end position="697"/>
    </location>
</feature>
<keyword evidence="5" id="KW-0560">Oxidoreductase</keyword>
<keyword evidence="11" id="KW-0511">Multifunctional enzyme</keyword>
<comment type="pathway">
    <text evidence="2">Lipid metabolism; fatty acid beta-oxidation.</text>
</comment>
<dbReference type="Pfam" id="PF02737">
    <property type="entry name" value="3HCDH_N"/>
    <property type="match status" value="1"/>
</dbReference>
<dbReference type="SUPFAM" id="SSF52096">
    <property type="entry name" value="ClpP/crotonase"/>
    <property type="match status" value="1"/>
</dbReference>
<comment type="caution">
    <text evidence="15">The sequence shown here is derived from an EMBL/GenBank/DDBJ whole genome shotgun (WGS) entry which is preliminary data.</text>
</comment>
<evidence type="ECO:0000256" key="10">
    <source>
        <dbReference type="ARBA" id="ARBA00023239"/>
    </source>
</evidence>
<dbReference type="Gene3D" id="3.40.50.720">
    <property type="entry name" value="NAD(P)-binding Rossmann-like Domain"/>
    <property type="match status" value="1"/>
</dbReference>
<evidence type="ECO:0000256" key="2">
    <source>
        <dbReference type="ARBA" id="ARBA00005005"/>
    </source>
</evidence>
<dbReference type="Gene3D" id="3.90.226.10">
    <property type="entry name" value="2-enoyl-CoA Hydratase, Chain A, domain 1"/>
    <property type="match status" value="1"/>
</dbReference>
<evidence type="ECO:0000256" key="3">
    <source>
        <dbReference type="ARBA" id="ARBA00022832"/>
    </source>
</evidence>